<evidence type="ECO:0000313" key="2">
    <source>
        <dbReference type="Proteomes" id="UP000799428"/>
    </source>
</evidence>
<dbReference type="EMBL" id="MU005764">
    <property type="protein sequence ID" value="KAF2714449.1"/>
    <property type="molecule type" value="Genomic_DNA"/>
</dbReference>
<sequence>MYGVIIRCTVLYCTILDSTGLYWTYECLCTVSETDDQETWTFHASACPKRPAVRTSQLCKTRLASILLCNVNVLSDGNFACYFKPALVESLHL</sequence>
<proteinExistence type="predicted"/>
<evidence type="ECO:0000313" key="1">
    <source>
        <dbReference type="EMBL" id="KAF2714449.1"/>
    </source>
</evidence>
<organism evidence="1 2">
    <name type="scientific">Pleomassaria siparia CBS 279.74</name>
    <dbReference type="NCBI Taxonomy" id="1314801"/>
    <lineage>
        <taxon>Eukaryota</taxon>
        <taxon>Fungi</taxon>
        <taxon>Dikarya</taxon>
        <taxon>Ascomycota</taxon>
        <taxon>Pezizomycotina</taxon>
        <taxon>Dothideomycetes</taxon>
        <taxon>Pleosporomycetidae</taxon>
        <taxon>Pleosporales</taxon>
        <taxon>Pleomassariaceae</taxon>
        <taxon>Pleomassaria</taxon>
    </lineage>
</organism>
<feature type="non-terminal residue" evidence="1">
    <location>
        <position position="93"/>
    </location>
</feature>
<accession>A0A6G1KNN4</accession>
<name>A0A6G1KNN4_9PLEO</name>
<keyword evidence="2" id="KW-1185">Reference proteome</keyword>
<dbReference type="Proteomes" id="UP000799428">
    <property type="component" value="Unassembled WGS sequence"/>
</dbReference>
<reference evidence="1" key="1">
    <citation type="journal article" date="2020" name="Stud. Mycol.">
        <title>101 Dothideomycetes genomes: a test case for predicting lifestyles and emergence of pathogens.</title>
        <authorList>
            <person name="Haridas S."/>
            <person name="Albert R."/>
            <person name="Binder M."/>
            <person name="Bloem J."/>
            <person name="Labutti K."/>
            <person name="Salamov A."/>
            <person name="Andreopoulos B."/>
            <person name="Baker S."/>
            <person name="Barry K."/>
            <person name="Bills G."/>
            <person name="Bluhm B."/>
            <person name="Cannon C."/>
            <person name="Castanera R."/>
            <person name="Culley D."/>
            <person name="Daum C."/>
            <person name="Ezra D."/>
            <person name="Gonzalez J."/>
            <person name="Henrissat B."/>
            <person name="Kuo A."/>
            <person name="Liang C."/>
            <person name="Lipzen A."/>
            <person name="Lutzoni F."/>
            <person name="Magnuson J."/>
            <person name="Mondo S."/>
            <person name="Nolan M."/>
            <person name="Ohm R."/>
            <person name="Pangilinan J."/>
            <person name="Park H.-J."/>
            <person name="Ramirez L."/>
            <person name="Alfaro M."/>
            <person name="Sun H."/>
            <person name="Tritt A."/>
            <person name="Yoshinaga Y."/>
            <person name="Zwiers L.-H."/>
            <person name="Turgeon B."/>
            <person name="Goodwin S."/>
            <person name="Spatafora J."/>
            <person name="Crous P."/>
            <person name="Grigoriev I."/>
        </authorList>
    </citation>
    <scope>NUCLEOTIDE SEQUENCE</scope>
    <source>
        <strain evidence="1">CBS 279.74</strain>
    </source>
</reference>
<dbReference type="AlphaFoldDB" id="A0A6G1KNN4"/>
<gene>
    <name evidence="1" type="ORF">K504DRAFT_456679</name>
</gene>
<protein>
    <submittedName>
        <fullName evidence="1">Uncharacterized protein</fullName>
    </submittedName>
</protein>